<dbReference type="RefSeq" id="WP_005768022.1">
    <property type="nucleotide sequence ID" value="NZ_CP067024.1"/>
</dbReference>
<sequence length="62" mass="6974">MTQRITVVPAEGRTVPDPEAGDLLPVEGRQVAFNAWWQRRQNDGDITIQTEQTPTTYQAFTA</sequence>
<gene>
    <name evidence="1" type="ORF">APX70_01265</name>
</gene>
<protein>
    <submittedName>
        <fullName evidence="1">Uncharacterized protein</fullName>
    </submittedName>
</protein>
<dbReference type="AlphaFoldDB" id="A0A0N0WVQ4"/>
<reference evidence="1 2" key="1">
    <citation type="submission" date="2018-08" db="EMBL/GenBank/DDBJ databases">
        <title>Recombination of ecologically and evolutionarily significant loci maintains genetic cohesion in the Pseudomonas syringae species complex.</title>
        <authorList>
            <person name="Dillon M."/>
            <person name="Thakur S."/>
            <person name="Almeida R.N.D."/>
            <person name="Weir B.S."/>
            <person name="Guttman D.S."/>
        </authorList>
    </citation>
    <scope>NUCLEOTIDE SEQUENCE [LARGE SCALE GENOMIC DNA]</scope>
    <source>
        <strain evidence="1 2">88_10</strain>
    </source>
</reference>
<dbReference type="Proteomes" id="UP000282378">
    <property type="component" value="Unassembled WGS sequence"/>
</dbReference>
<comment type="caution">
    <text evidence="1">The sequence shown here is derived from an EMBL/GenBank/DDBJ whole genome shotgun (WGS) entry which is preliminary data.</text>
</comment>
<dbReference type="Pfam" id="PF10948">
    <property type="entry name" value="DUF2635"/>
    <property type="match status" value="1"/>
</dbReference>
<dbReference type="InterPro" id="IPR024400">
    <property type="entry name" value="DUF2635"/>
</dbReference>
<evidence type="ECO:0000313" key="2">
    <source>
        <dbReference type="Proteomes" id="UP000282378"/>
    </source>
</evidence>
<evidence type="ECO:0000313" key="1">
    <source>
        <dbReference type="EMBL" id="RML95109.1"/>
    </source>
</evidence>
<name>A0A0N0WVQ4_PSEYM</name>
<accession>A0A0N0WVQ4</accession>
<dbReference type="GeneID" id="1182187"/>
<organism evidence="1 2">
    <name type="scientific">Pseudomonas syringae pv. maculicola</name>
    <dbReference type="NCBI Taxonomy" id="59511"/>
    <lineage>
        <taxon>Bacteria</taxon>
        <taxon>Pseudomonadati</taxon>
        <taxon>Pseudomonadota</taxon>
        <taxon>Gammaproteobacteria</taxon>
        <taxon>Pseudomonadales</taxon>
        <taxon>Pseudomonadaceae</taxon>
        <taxon>Pseudomonas</taxon>
    </lineage>
</organism>
<dbReference type="EMBL" id="RBNL01000927">
    <property type="protein sequence ID" value="RML95109.1"/>
    <property type="molecule type" value="Genomic_DNA"/>
</dbReference>
<proteinExistence type="predicted"/>